<accession>A0A8S1HIR9</accession>
<keyword evidence="2" id="KW-1185">Reference proteome</keyword>
<dbReference type="EMBL" id="CAJGYM010000043">
    <property type="protein sequence ID" value="CAD6194318.1"/>
    <property type="molecule type" value="Genomic_DNA"/>
</dbReference>
<comment type="caution">
    <text evidence="1">The sequence shown here is derived from an EMBL/GenBank/DDBJ whole genome shotgun (WGS) entry which is preliminary data.</text>
</comment>
<evidence type="ECO:0000313" key="2">
    <source>
        <dbReference type="Proteomes" id="UP000835052"/>
    </source>
</evidence>
<organism evidence="1 2">
    <name type="scientific">Caenorhabditis auriculariae</name>
    <dbReference type="NCBI Taxonomy" id="2777116"/>
    <lineage>
        <taxon>Eukaryota</taxon>
        <taxon>Metazoa</taxon>
        <taxon>Ecdysozoa</taxon>
        <taxon>Nematoda</taxon>
        <taxon>Chromadorea</taxon>
        <taxon>Rhabditida</taxon>
        <taxon>Rhabditina</taxon>
        <taxon>Rhabditomorpha</taxon>
        <taxon>Rhabditoidea</taxon>
        <taxon>Rhabditidae</taxon>
        <taxon>Peloderinae</taxon>
        <taxon>Caenorhabditis</taxon>
    </lineage>
</organism>
<reference evidence="1" key="1">
    <citation type="submission" date="2020-10" db="EMBL/GenBank/DDBJ databases">
        <authorList>
            <person name="Kikuchi T."/>
        </authorList>
    </citation>
    <scope>NUCLEOTIDE SEQUENCE</scope>
    <source>
        <strain evidence="1">NKZ352</strain>
    </source>
</reference>
<proteinExistence type="predicted"/>
<evidence type="ECO:0000313" key="1">
    <source>
        <dbReference type="EMBL" id="CAD6194318.1"/>
    </source>
</evidence>
<sequence length="225" mass="25275">MRSHKLSPSRFIMTKAFFVTVFFLGYLMIGETKAYPNVLAKRNSEPINLSADGVLECPHCTDMQVFERLTGINPEAVFAPPCTESDPSKYPKIFCSTCLIVEYIVDGTYVHMHRGCNEQIQNTTAGQKVSPFVDDVFDPREAYKVSRWDSNHDDWIFTVYRMKNGHPKTFCQETPGEFICGDVQSAPAVPPMADPFADDVSEDSYEVIDPCGAELDPNEFLLSSC</sequence>
<dbReference type="Proteomes" id="UP000835052">
    <property type="component" value="Unassembled WGS sequence"/>
</dbReference>
<gene>
    <name evidence="1" type="ORF">CAUJ_LOCUS10237</name>
</gene>
<name>A0A8S1HIR9_9PELO</name>
<protein>
    <submittedName>
        <fullName evidence="1">Uncharacterized protein</fullName>
    </submittedName>
</protein>
<dbReference type="AlphaFoldDB" id="A0A8S1HIR9"/>